<evidence type="ECO:0000313" key="1">
    <source>
        <dbReference type="EMBL" id="AXQ55809.1"/>
    </source>
</evidence>
<sequence>MILFAVGAPPPRLDTDDLARIAGRLRKLRPLDAILDDIGDVIADQDPPSAEAPELAERLRGDLVRLENVAVAAGDRDPQVVTLVRRARSLRATALPTTAHPATVAHLRRLAGVAEALLERLAETGTLRVCA</sequence>
<dbReference type="RefSeq" id="WP_101276121.1">
    <property type="nucleotide sequence ID" value="NZ_CP031742.1"/>
</dbReference>
<gene>
    <name evidence="1" type="ORF">D0C37_15150</name>
</gene>
<evidence type="ECO:0000313" key="2">
    <source>
        <dbReference type="Proteomes" id="UP000259636"/>
    </source>
</evidence>
<dbReference type="Pfam" id="PF19979">
    <property type="entry name" value="DUF6415"/>
    <property type="match status" value="1"/>
</dbReference>
<dbReference type="AlphaFoldDB" id="A0A385DCY6"/>
<protein>
    <submittedName>
        <fullName evidence="1">Uncharacterized protein</fullName>
    </submittedName>
</protein>
<name>A0A385DCY6_9ACTN</name>
<dbReference type="InterPro" id="IPR046300">
    <property type="entry name" value="DUF6415"/>
</dbReference>
<proteinExistence type="predicted"/>
<dbReference type="GeneID" id="300115508"/>
<reference evidence="1 2" key="1">
    <citation type="submission" date="2018-08" db="EMBL/GenBank/DDBJ databases">
        <authorList>
            <person name="Ferrada E.E."/>
            <person name="Latorre B.A."/>
        </authorList>
    </citation>
    <scope>NUCLEOTIDE SEQUENCE [LARGE SCALE GENOMIC DNA]</scope>
    <source>
        <strain evidence="1 2">VK-A60T</strain>
    </source>
</reference>
<dbReference type="KEGG" id="sky:D0C37_15150"/>
<dbReference type="EMBL" id="CP031742">
    <property type="protein sequence ID" value="AXQ55809.1"/>
    <property type="molecule type" value="Genomic_DNA"/>
</dbReference>
<dbReference type="Proteomes" id="UP000259636">
    <property type="component" value="Chromosome"/>
</dbReference>
<accession>A0A385DCY6</accession>
<organism evidence="1 2">
    <name type="scientific">Streptomyces koyangensis</name>
    <dbReference type="NCBI Taxonomy" id="188770"/>
    <lineage>
        <taxon>Bacteria</taxon>
        <taxon>Bacillati</taxon>
        <taxon>Actinomycetota</taxon>
        <taxon>Actinomycetes</taxon>
        <taxon>Kitasatosporales</taxon>
        <taxon>Streptomycetaceae</taxon>
        <taxon>Streptomyces</taxon>
        <taxon>Streptomyces aurantiacus group</taxon>
    </lineage>
</organism>